<dbReference type="Pfam" id="PF13746">
    <property type="entry name" value="Fer4_18"/>
    <property type="match status" value="1"/>
</dbReference>
<gene>
    <name evidence="9" type="primary">ccoG</name>
    <name evidence="9" type="ORF">VA613_03540</name>
</gene>
<evidence type="ECO:0000256" key="3">
    <source>
        <dbReference type="ARBA" id="ARBA00022723"/>
    </source>
</evidence>
<dbReference type="PANTHER" id="PTHR30176:SF3">
    <property type="entry name" value="FERREDOXIN-TYPE PROTEIN NAPH"/>
    <property type="match status" value="1"/>
</dbReference>
<proteinExistence type="predicted"/>
<dbReference type="Gene3D" id="2.60.40.10">
    <property type="entry name" value="Immunoglobulins"/>
    <property type="match status" value="1"/>
</dbReference>
<feature type="transmembrane region" description="Helical" evidence="7">
    <location>
        <begin position="71"/>
        <end position="100"/>
    </location>
</feature>
<dbReference type="InterPro" id="IPR017896">
    <property type="entry name" value="4Fe4S_Fe-S-bd"/>
</dbReference>
<keyword evidence="2" id="KW-0004">4Fe-4S</keyword>
<feature type="transmembrane region" description="Helical" evidence="7">
    <location>
        <begin position="339"/>
        <end position="357"/>
    </location>
</feature>
<dbReference type="Proteomes" id="UP001334732">
    <property type="component" value="Chromosome"/>
</dbReference>
<dbReference type="InterPro" id="IPR014116">
    <property type="entry name" value="Cyt_c_oxidase_cbb3_FixG"/>
</dbReference>
<keyword evidence="7" id="KW-1133">Transmembrane helix</keyword>
<sequence length="470" mass="52497">MTDDNKPAADAATEQQLYAIRQKIQPRAVHGVFANWRIALVLLTQTLYYGLPWLQWDHRQAVLFDLAARKFYIFGLVFWPQDFVYLTGLLILSALSLFLFTAVAGRLWCGYACPQTVYTEIFMWVENWLEGDHVARRKLDASPWNATKLRKRGLKHAVWFAIALWTGFTFVGYFTPIQTLAAETISGSLGPWETFWILFYAFATWGNAGFMREQVCKYMCPYARFQSVMFDSDTLTVTYDSSIGEPRGPRSKKTDYKAAGLGTCVDCSVCVQVCPTGIDIRNGLQYECIGCAACIDGCDQIMDKMGYPRGLIRYTTENVVKGKYPDAGIVRHVLRPRTIIYTVLLTLIAGAFVYSLATRVPLTIGVVRDRAALSKETDEGLIENVYRLQIINKDGQPHRYAIEATGIAGLQVAAGARDIAAGPLQTIDLPLSLIADPAELKGRSIPVTITVRALDDPGIRTDAATKFFNR</sequence>
<feature type="domain" description="4Fe-4S ferredoxin-type" evidence="8">
    <location>
        <begin position="255"/>
        <end position="283"/>
    </location>
</feature>
<evidence type="ECO:0000256" key="5">
    <source>
        <dbReference type="ARBA" id="ARBA00023004"/>
    </source>
</evidence>
<dbReference type="InterPro" id="IPR013783">
    <property type="entry name" value="Ig-like_fold"/>
</dbReference>
<keyword evidence="1" id="KW-0813">Transport</keyword>
<accession>A0ABZ1CKR7</accession>
<dbReference type="Pfam" id="PF11614">
    <property type="entry name" value="FixG_C"/>
    <property type="match status" value="1"/>
</dbReference>
<dbReference type="NCBIfam" id="TIGR02745">
    <property type="entry name" value="ccoG_rdxA_fixG"/>
    <property type="match status" value="1"/>
</dbReference>
<dbReference type="PROSITE" id="PS00198">
    <property type="entry name" value="4FE4S_FER_1"/>
    <property type="match status" value="1"/>
</dbReference>
<keyword evidence="4" id="KW-0249">Electron transport</keyword>
<organism evidence="9 10">
    <name type="scientific">Thiobacillus sedimenti</name>
    <dbReference type="NCBI Taxonomy" id="3110231"/>
    <lineage>
        <taxon>Bacteria</taxon>
        <taxon>Pseudomonadati</taxon>
        <taxon>Pseudomonadota</taxon>
        <taxon>Betaproteobacteria</taxon>
        <taxon>Nitrosomonadales</taxon>
        <taxon>Thiobacillaceae</taxon>
        <taxon>Thiobacillus</taxon>
    </lineage>
</organism>
<feature type="transmembrane region" description="Helical" evidence="7">
    <location>
        <begin position="194"/>
        <end position="211"/>
    </location>
</feature>
<evidence type="ECO:0000259" key="8">
    <source>
        <dbReference type="PROSITE" id="PS51379"/>
    </source>
</evidence>
<dbReference type="PROSITE" id="PS51379">
    <property type="entry name" value="4FE4S_FER_2"/>
    <property type="match status" value="1"/>
</dbReference>
<keyword evidence="5" id="KW-0408">Iron</keyword>
<feature type="transmembrane region" description="Helical" evidence="7">
    <location>
        <begin position="28"/>
        <end position="51"/>
    </location>
</feature>
<reference evidence="9 10" key="1">
    <citation type="submission" date="2023-12" db="EMBL/GenBank/DDBJ databases">
        <title>Thiobacillus sedimentum sp. nov., a chemolithoautotrophic sulfur-oxidizing bacterium isolated from freshwater sediment.</title>
        <authorList>
            <person name="Luo J."/>
            <person name="Dai C."/>
        </authorList>
    </citation>
    <scope>NUCLEOTIDE SEQUENCE [LARGE SCALE GENOMIC DNA]</scope>
    <source>
        <strain evidence="9 10">SCUT-2</strain>
    </source>
</reference>
<keyword evidence="7" id="KW-0472">Membrane</keyword>
<dbReference type="InterPro" id="IPR032879">
    <property type="entry name" value="FixG_C"/>
</dbReference>
<keyword evidence="3" id="KW-0479">Metal-binding</keyword>
<dbReference type="SUPFAM" id="SSF54862">
    <property type="entry name" value="4Fe-4S ferredoxins"/>
    <property type="match status" value="1"/>
</dbReference>
<evidence type="ECO:0000256" key="6">
    <source>
        <dbReference type="ARBA" id="ARBA00023014"/>
    </source>
</evidence>
<evidence type="ECO:0000256" key="1">
    <source>
        <dbReference type="ARBA" id="ARBA00022448"/>
    </source>
</evidence>
<dbReference type="RefSeq" id="WP_324780485.1">
    <property type="nucleotide sequence ID" value="NZ_CP141769.1"/>
</dbReference>
<evidence type="ECO:0000313" key="10">
    <source>
        <dbReference type="Proteomes" id="UP001334732"/>
    </source>
</evidence>
<evidence type="ECO:0000256" key="2">
    <source>
        <dbReference type="ARBA" id="ARBA00022485"/>
    </source>
</evidence>
<evidence type="ECO:0000256" key="7">
    <source>
        <dbReference type="SAM" id="Phobius"/>
    </source>
</evidence>
<dbReference type="PANTHER" id="PTHR30176">
    <property type="entry name" value="FERREDOXIN-TYPE PROTEIN NAPH"/>
    <property type="match status" value="1"/>
</dbReference>
<name>A0ABZ1CKR7_9PROT</name>
<keyword evidence="6" id="KW-0411">Iron-sulfur</keyword>
<evidence type="ECO:0000256" key="4">
    <source>
        <dbReference type="ARBA" id="ARBA00022982"/>
    </source>
</evidence>
<dbReference type="InterPro" id="IPR051684">
    <property type="entry name" value="Electron_Trans/Redox"/>
</dbReference>
<protein>
    <submittedName>
        <fullName evidence="9">Cytochrome c oxidase accessory protein CcoG</fullName>
    </submittedName>
</protein>
<keyword evidence="7" id="KW-0812">Transmembrane</keyword>
<evidence type="ECO:0000313" key="9">
    <source>
        <dbReference type="EMBL" id="WRS39954.1"/>
    </source>
</evidence>
<feature type="transmembrane region" description="Helical" evidence="7">
    <location>
        <begin position="157"/>
        <end position="174"/>
    </location>
</feature>
<dbReference type="EMBL" id="CP141769">
    <property type="protein sequence ID" value="WRS39954.1"/>
    <property type="molecule type" value="Genomic_DNA"/>
</dbReference>
<dbReference type="Pfam" id="PF12801">
    <property type="entry name" value="Fer4_5"/>
    <property type="match status" value="1"/>
</dbReference>
<keyword evidence="10" id="KW-1185">Reference proteome</keyword>
<dbReference type="InterPro" id="IPR017900">
    <property type="entry name" value="4Fe4S_Fe_S_CS"/>
</dbReference>